<dbReference type="PANTHER" id="PTHR30537:SF3">
    <property type="entry name" value="TRANSCRIPTIONAL REGULATORY PROTEIN"/>
    <property type="match status" value="1"/>
</dbReference>
<dbReference type="PROSITE" id="PS50931">
    <property type="entry name" value="HTH_LYSR"/>
    <property type="match status" value="1"/>
</dbReference>
<reference evidence="6 7" key="1">
    <citation type="submission" date="2015-03" db="EMBL/GenBank/DDBJ databases">
        <title>Genome Sequence of Kiloniella spongiae MEBiC09566, isolated from a marine sponge.</title>
        <authorList>
            <person name="Shao Z."/>
            <person name="Wang L."/>
            <person name="Li X."/>
        </authorList>
    </citation>
    <scope>NUCLEOTIDE SEQUENCE [LARGE SCALE GENOMIC DNA]</scope>
    <source>
        <strain evidence="6 7">MEBiC09566</strain>
    </source>
</reference>
<dbReference type="InterPro" id="IPR005119">
    <property type="entry name" value="LysR_subst-bd"/>
</dbReference>
<evidence type="ECO:0000256" key="2">
    <source>
        <dbReference type="ARBA" id="ARBA00023015"/>
    </source>
</evidence>
<evidence type="ECO:0000256" key="3">
    <source>
        <dbReference type="ARBA" id="ARBA00023125"/>
    </source>
</evidence>
<dbReference type="InterPro" id="IPR036388">
    <property type="entry name" value="WH-like_DNA-bd_sf"/>
</dbReference>
<dbReference type="GO" id="GO:0003700">
    <property type="term" value="F:DNA-binding transcription factor activity"/>
    <property type="evidence" value="ECO:0007669"/>
    <property type="project" value="InterPro"/>
</dbReference>
<evidence type="ECO:0000313" key="6">
    <source>
        <dbReference type="EMBL" id="KLN61719.1"/>
    </source>
</evidence>
<dbReference type="Gene3D" id="1.10.10.10">
    <property type="entry name" value="Winged helix-like DNA-binding domain superfamily/Winged helix DNA-binding domain"/>
    <property type="match status" value="1"/>
</dbReference>
<evidence type="ECO:0000313" key="7">
    <source>
        <dbReference type="Proteomes" id="UP000035444"/>
    </source>
</evidence>
<dbReference type="GO" id="GO:0006351">
    <property type="term" value="P:DNA-templated transcription"/>
    <property type="evidence" value="ECO:0007669"/>
    <property type="project" value="TreeGrafter"/>
</dbReference>
<keyword evidence="7" id="KW-1185">Reference proteome</keyword>
<sequence>MENWDDLRIFLAVARCGSITAGAIQLGLDQSTVSRKLQSFEERLGLNLFIGNAKRNTLSPSGQRIFEGAARLEKEVEDINQNIAGLNEEQGGTIHIVTTNILSNHLLMSVTSEFLHKYPDINLRIRTQDIDEKHLSSNNSHHNPLPGDLALYATNTPNEDLFGRKLATATFASYASRDYLDSLKGDHDKIVWLNWDDGTATPTWPRLAPEIPDHMCRLRSDSVANLLDAVRLGIGATILPCFIGEQDPNLVRLTPGQTVSQRDIWLLMHKDLRRVPRIRTFVDFFVQRIKERRGIIESE</sequence>
<dbReference type="PATRIC" id="fig|1489064.4.peg.2252"/>
<dbReference type="PANTHER" id="PTHR30537">
    <property type="entry name" value="HTH-TYPE TRANSCRIPTIONAL REGULATOR"/>
    <property type="match status" value="1"/>
</dbReference>
<keyword evidence="3" id="KW-0238">DNA-binding</keyword>
<dbReference type="Proteomes" id="UP000035444">
    <property type="component" value="Unassembled WGS sequence"/>
</dbReference>
<dbReference type="GO" id="GO:0043565">
    <property type="term" value="F:sequence-specific DNA binding"/>
    <property type="evidence" value="ECO:0007669"/>
    <property type="project" value="TreeGrafter"/>
</dbReference>
<dbReference type="RefSeq" id="WP_047763054.1">
    <property type="nucleotide sequence ID" value="NZ_LAQL01000003.1"/>
</dbReference>
<feature type="domain" description="HTH lysR-type" evidence="5">
    <location>
        <begin position="1"/>
        <end position="59"/>
    </location>
</feature>
<evidence type="ECO:0000256" key="1">
    <source>
        <dbReference type="ARBA" id="ARBA00009437"/>
    </source>
</evidence>
<dbReference type="Pfam" id="PF03466">
    <property type="entry name" value="LysR_substrate"/>
    <property type="match status" value="1"/>
</dbReference>
<dbReference type="EMBL" id="LAQL01000003">
    <property type="protein sequence ID" value="KLN61719.1"/>
    <property type="molecule type" value="Genomic_DNA"/>
</dbReference>
<accession>A0A0H2MGK6</accession>
<comment type="caution">
    <text evidence="6">The sequence shown here is derived from an EMBL/GenBank/DDBJ whole genome shotgun (WGS) entry which is preliminary data.</text>
</comment>
<dbReference type="InterPro" id="IPR058163">
    <property type="entry name" value="LysR-type_TF_proteobact-type"/>
</dbReference>
<dbReference type="Gene3D" id="3.40.190.290">
    <property type="match status" value="1"/>
</dbReference>
<dbReference type="STRING" id="1489064.WH96_05215"/>
<protein>
    <recommendedName>
        <fullName evidence="5">HTH lysR-type domain-containing protein</fullName>
    </recommendedName>
</protein>
<dbReference type="OrthoDB" id="9796526at2"/>
<keyword evidence="2" id="KW-0805">Transcription regulation</keyword>
<proteinExistence type="inferred from homology"/>
<evidence type="ECO:0000256" key="4">
    <source>
        <dbReference type="ARBA" id="ARBA00023163"/>
    </source>
</evidence>
<comment type="similarity">
    <text evidence="1">Belongs to the LysR transcriptional regulatory family.</text>
</comment>
<dbReference type="SUPFAM" id="SSF46785">
    <property type="entry name" value="Winged helix' DNA-binding domain"/>
    <property type="match status" value="1"/>
</dbReference>
<dbReference type="InterPro" id="IPR000847">
    <property type="entry name" value="LysR_HTH_N"/>
</dbReference>
<evidence type="ECO:0000259" key="5">
    <source>
        <dbReference type="PROSITE" id="PS50931"/>
    </source>
</evidence>
<name>A0A0H2MGK6_9PROT</name>
<keyword evidence="4" id="KW-0804">Transcription</keyword>
<organism evidence="6 7">
    <name type="scientific">Kiloniella spongiae</name>
    <dbReference type="NCBI Taxonomy" id="1489064"/>
    <lineage>
        <taxon>Bacteria</taxon>
        <taxon>Pseudomonadati</taxon>
        <taxon>Pseudomonadota</taxon>
        <taxon>Alphaproteobacteria</taxon>
        <taxon>Rhodospirillales</taxon>
        <taxon>Kiloniellaceae</taxon>
        <taxon>Kiloniella</taxon>
    </lineage>
</organism>
<dbReference type="SUPFAM" id="SSF53850">
    <property type="entry name" value="Periplasmic binding protein-like II"/>
    <property type="match status" value="1"/>
</dbReference>
<dbReference type="Pfam" id="PF00126">
    <property type="entry name" value="HTH_1"/>
    <property type="match status" value="1"/>
</dbReference>
<dbReference type="AlphaFoldDB" id="A0A0H2MGK6"/>
<dbReference type="InterPro" id="IPR036390">
    <property type="entry name" value="WH_DNA-bd_sf"/>
</dbReference>
<gene>
    <name evidence="6" type="ORF">WH96_05215</name>
</gene>